<dbReference type="InterPro" id="IPR050372">
    <property type="entry name" value="Neurexin-related_CASP"/>
</dbReference>
<dbReference type="SMART" id="SM00282">
    <property type="entry name" value="LamG"/>
    <property type="match status" value="1"/>
</dbReference>
<dbReference type="STRING" id="299467.A0A443SQG7"/>
<dbReference type="InterPro" id="IPR001791">
    <property type="entry name" value="Laminin_G"/>
</dbReference>
<dbReference type="AlphaFoldDB" id="A0A443SQG7"/>
<comment type="caution">
    <text evidence="4">The sequence shown here is derived from an EMBL/GenBank/DDBJ whole genome shotgun (WGS) entry which is preliminary data.</text>
</comment>
<dbReference type="PANTHER" id="PTHR15036:SF85">
    <property type="entry name" value="SP2353, ISOFORM A"/>
    <property type="match status" value="1"/>
</dbReference>
<dbReference type="CDD" id="cd00104">
    <property type="entry name" value="KAZAL_FS"/>
    <property type="match status" value="1"/>
</dbReference>
<comment type="caution">
    <text evidence="1">Lacks conserved residue(s) required for the propagation of feature annotation.</text>
</comment>
<sequence>MSTVSIPETMSTSGASFIKPPYLKMMRLNGFIRFTIEIEFQTFSENGIILFNGQSLSGKGDFVSIAIHNGHVEFKFNLGSGPVLLKSHRKIDLQTRVKVVARRYLRDGKLSVSGQEDVTGKSHGTMKNLDLGDYLYLANVPSDHKRVSENIGVRSGLFGCLFSLKIDSKNIDLRNYAFKFSKIKKKLIEQNQTSLCFCDFNCENAFLEPVCGTDFNVYKSECELKVTSCETQRTIHVNNYGTCDDQMIDNPSNHVFFASETDNKTIATTHQFQRDSEFLAALSPKLETMKILS</sequence>
<feature type="domain" description="Kazal-like" evidence="3">
    <location>
        <begin position="197"/>
        <end position="245"/>
    </location>
</feature>
<evidence type="ECO:0000259" key="3">
    <source>
        <dbReference type="PROSITE" id="PS51465"/>
    </source>
</evidence>
<evidence type="ECO:0000259" key="2">
    <source>
        <dbReference type="PROSITE" id="PS50025"/>
    </source>
</evidence>
<reference evidence="4 5" key="1">
    <citation type="journal article" date="2018" name="Gigascience">
        <title>Genomes of trombidid mites reveal novel predicted allergens and laterally-transferred genes associated with secondary metabolism.</title>
        <authorList>
            <person name="Dong X."/>
            <person name="Chaisiri K."/>
            <person name="Xia D."/>
            <person name="Armstrong S.D."/>
            <person name="Fang Y."/>
            <person name="Donnelly M.J."/>
            <person name="Kadowaki T."/>
            <person name="McGarry J.W."/>
            <person name="Darby A.C."/>
            <person name="Makepeace B.L."/>
        </authorList>
    </citation>
    <scope>NUCLEOTIDE SEQUENCE [LARGE SCALE GENOMIC DNA]</scope>
    <source>
        <strain evidence="4">UoL-UT</strain>
    </source>
</reference>
<dbReference type="OrthoDB" id="88467at2759"/>
<dbReference type="SUPFAM" id="SSF100895">
    <property type="entry name" value="Kazal-type serine protease inhibitors"/>
    <property type="match status" value="1"/>
</dbReference>
<dbReference type="Proteomes" id="UP000288716">
    <property type="component" value="Unassembled WGS sequence"/>
</dbReference>
<accession>A0A443SQG7</accession>
<dbReference type="PROSITE" id="PS50025">
    <property type="entry name" value="LAM_G_DOMAIN"/>
    <property type="match status" value="1"/>
</dbReference>
<feature type="domain" description="Laminin G" evidence="2">
    <location>
        <begin position="7"/>
        <end position="196"/>
    </location>
</feature>
<dbReference type="Gene3D" id="2.60.120.200">
    <property type="match status" value="1"/>
</dbReference>
<dbReference type="SMART" id="SM00280">
    <property type="entry name" value="KAZAL"/>
    <property type="match status" value="1"/>
</dbReference>
<organism evidence="4 5">
    <name type="scientific">Leptotrombidium deliense</name>
    <dbReference type="NCBI Taxonomy" id="299467"/>
    <lineage>
        <taxon>Eukaryota</taxon>
        <taxon>Metazoa</taxon>
        <taxon>Ecdysozoa</taxon>
        <taxon>Arthropoda</taxon>
        <taxon>Chelicerata</taxon>
        <taxon>Arachnida</taxon>
        <taxon>Acari</taxon>
        <taxon>Acariformes</taxon>
        <taxon>Trombidiformes</taxon>
        <taxon>Prostigmata</taxon>
        <taxon>Anystina</taxon>
        <taxon>Parasitengona</taxon>
        <taxon>Trombiculoidea</taxon>
        <taxon>Trombiculidae</taxon>
        <taxon>Leptotrombidium</taxon>
    </lineage>
</organism>
<dbReference type="Pfam" id="PF07648">
    <property type="entry name" value="Kazal_2"/>
    <property type="match status" value="1"/>
</dbReference>
<feature type="non-terminal residue" evidence="4">
    <location>
        <position position="293"/>
    </location>
</feature>
<dbReference type="Pfam" id="PF00054">
    <property type="entry name" value="Laminin_G_1"/>
    <property type="match status" value="1"/>
</dbReference>
<evidence type="ECO:0000256" key="1">
    <source>
        <dbReference type="PROSITE-ProRule" id="PRU00122"/>
    </source>
</evidence>
<proteinExistence type="predicted"/>
<dbReference type="SUPFAM" id="SSF49899">
    <property type="entry name" value="Concanavalin A-like lectins/glucanases"/>
    <property type="match status" value="1"/>
</dbReference>
<keyword evidence="5" id="KW-1185">Reference proteome</keyword>
<dbReference type="PANTHER" id="PTHR15036">
    <property type="entry name" value="PIKACHURIN-LIKE PROTEIN"/>
    <property type="match status" value="1"/>
</dbReference>
<name>A0A443SQG7_9ACAR</name>
<dbReference type="InterPro" id="IPR002350">
    <property type="entry name" value="Kazal_dom"/>
</dbReference>
<dbReference type="GO" id="GO:0016020">
    <property type="term" value="C:membrane"/>
    <property type="evidence" value="ECO:0007669"/>
    <property type="project" value="UniProtKB-SubCell"/>
</dbReference>
<dbReference type="PROSITE" id="PS51465">
    <property type="entry name" value="KAZAL_2"/>
    <property type="match status" value="1"/>
</dbReference>
<evidence type="ECO:0000313" key="4">
    <source>
        <dbReference type="EMBL" id="RWS29759.1"/>
    </source>
</evidence>
<dbReference type="EMBL" id="NCKV01000780">
    <property type="protein sequence ID" value="RWS29759.1"/>
    <property type="molecule type" value="Genomic_DNA"/>
</dbReference>
<protein>
    <submittedName>
        <fullName evidence="4">Agrin-like protein</fullName>
    </submittedName>
</protein>
<dbReference type="Gene3D" id="3.30.60.30">
    <property type="match status" value="1"/>
</dbReference>
<dbReference type="InterPro" id="IPR013320">
    <property type="entry name" value="ConA-like_dom_sf"/>
</dbReference>
<dbReference type="InterPro" id="IPR036058">
    <property type="entry name" value="Kazal_dom_sf"/>
</dbReference>
<evidence type="ECO:0000313" key="5">
    <source>
        <dbReference type="Proteomes" id="UP000288716"/>
    </source>
</evidence>
<dbReference type="VEuPathDB" id="VectorBase:LDEU002280"/>
<dbReference type="CDD" id="cd00110">
    <property type="entry name" value="LamG"/>
    <property type="match status" value="1"/>
</dbReference>
<gene>
    <name evidence="4" type="ORF">B4U80_03659</name>
</gene>